<dbReference type="PROSITE" id="PS51257">
    <property type="entry name" value="PROKAR_LIPOPROTEIN"/>
    <property type="match status" value="1"/>
</dbReference>
<organism evidence="2 3">
    <name type="scientific">Ureaplasma miroungigenitalium</name>
    <dbReference type="NCBI Taxonomy" id="1042321"/>
    <lineage>
        <taxon>Bacteria</taxon>
        <taxon>Bacillati</taxon>
        <taxon>Mycoplasmatota</taxon>
        <taxon>Mycoplasmoidales</taxon>
        <taxon>Mycoplasmoidaceae</taxon>
        <taxon>Ureaplasma</taxon>
    </lineage>
</organism>
<dbReference type="EMBL" id="JAOXHL010000003">
    <property type="protein sequence ID" value="MCV3728689.1"/>
    <property type="molecule type" value="Genomic_DNA"/>
</dbReference>
<evidence type="ECO:0000313" key="3">
    <source>
        <dbReference type="Proteomes" id="UP001208245"/>
    </source>
</evidence>
<dbReference type="RefSeq" id="WP_263822000.1">
    <property type="nucleotide sequence ID" value="NZ_JAOXHL010000003.1"/>
</dbReference>
<reference evidence="2 3" key="1">
    <citation type="journal article" date="2020" name="Int. J. Syst. Evol. Microbiol.">
        <title>Ureaplasma miroungigenitalium sp. nov. isolated from northern elephant seals (Mirounga angustirostris) and Ureaplasma zalophigenitalium sp. nov. isolated from California sea lions (Zalophus californianus).</title>
        <authorList>
            <person name="Volokhov D.V."/>
            <person name="Gulland F.M."/>
            <person name="Gao Y."/>
            <person name="Chizhikov V.E."/>
        </authorList>
    </citation>
    <scope>NUCLEOTIDE SEQUENCE [LARGE SCALE GENOMIC DNA]</scope>
    <source>
        <strain evidence="2 3">ES3182-GEN</strain>
    </source>
</reference>
<feature type="chain" id="PRO_5047254840" description="Lipoprotein" evidence="1">
    <location>
        <begin position="29"/>
        <end position="545"/>
    </location>
</feature>
<sequence>MKKVKLNKKILFSSLGLLAIVGSVTAVATSCKNPKSDNTTNDSAKLTQEQLERLDNILKLSGDQTDYSTGHVSTEKLWTVYWNSPFEQIRNFAKDLDSAIDLSKSSTFKPLIEKGEHEPTFVLEVEKQIAAMKHDIRMYAASPFWKKMRENNATVGVFSRVGAATLDVNNMNQIYMYQPLDLPILFSSPDYEKQPGLGMKFPIPMNNSILELIDNQWSIGGTNVYGSTTAETKVKTLNGLIDSFEKSFDRVVFIYNDRGVSANPKFKGPNGQTYQEQLVANENLALRRFVKDNPEKNIVFSGNEAWSASYGLTGMHWLLQKYSEWFGMPKDELEALKKKEQFKVYTNPTPLFTEDDLTTTADGKKVFKEGRDPYKRHRKDKTDIYFYASSFHVLDQAISLGLRPDYISTLEISTSDRGIASSIEHLKRICGDWLKNIKVIGDKASFPETAHIKGITNTYETDFYKLNINTIGSGYVTFVTPNSLINKNNWSKQIDAKNDPIFSSFAFTSRRFRSIDRLYPENEKDTQAGVFLGYDQYAAWKANKK</sequence>
<dbReference type="Proteomes" id="UP001208245">
    <property type="component" value="Unassembled WGS sequence"/>
</dbReference>
<evidence type="ECO:0000313" key="2">
    <source>
        <dbReference type="EMBL" id="MCV3728689.1"/>
    </source>
</evidence>
<evidence type="ECO:0008006" key="4">
    <source>
        <dbReference type="Google" id="ProtNLM"/>
    </source>
</evidence>
<feature type="signal peptide" evidence="1">
    <location>
        <begin position="1"/>
        <end position="28"/>
    </location>
</feature>
<protein>
    <recommendedName>
        <fullName evidence="4">Lipoprotein</fullName>
    </recommendedName>
</protein>
<dbReference type="NCBIfam" id="NF045726">
    <property type="entry name" value="XXplasma_LP"/>
    <property type="match status" value="1"/>
</dbReference>
<evidence type="ECO:0000256" key="1">
    <source>
        <dbReference type="SAM" id="SignalP"/>
    </source>
</evidence>
<gene>
    <name evidence="2" type="ORF">OF376_02785</name>
</gene>
<keyword evidence="3" id="KW-1185">Reference proteome</keyword>
<proteinExistence type="predicted"/>
<dbReference type="InterPro" id="IPR054816">
    <property type="entry name" value="Lipoprotein_mollicutes-type_CS"/>
</dbReference>
<keyword evidence="1" id="KW-0732">Signal</keyword>
<comment type="caution">
    <text evidence="2">The sequence shown here is derived from an EMBL/GenBank/DDBJ whole genome shotgun (WGS) entry which is preliminary data.</text>
</comment>
<accession>A0ABT3BN69</accession>
<name>A0ABT3BN69_9BACT</name>